<evidence type="ECO:0008006" key="4">
    <source>
        <dbReference type="Google" id="ProtNLM"/>
    </source>
</evidence>
<organism evidence="2 3">
    <name type="scientific">Hirundo rustica rustica</name>
    <dbReference type="NCBI Taxonomy" id="333673"/>
    <lineage>
        <taxon>Eukaryota</taxon>
        <taxon>Metazoa</taxon>
        <taxon>Chordata</taxon>
        <taxon>Craniata</taxon>
        <taxon>Vertebrata</taxon>
        <taxon>Euteleostomi</taxon>
        <taxon>Archelosauria</taxon>
        <taxon>Archosauria</taxon>
        <taxon>Dinosauria</taxon>
        <taxon>Saurischia</taxon>
        <taxon>Theropoda</taxon>
        <taxon>Coelurosauria</taxon>
        <taxon>Aves</taxon>
        <taxon>Neognathae</taxon>
        <taxon>Neoaves</taxon>
        <taxon>Telluraves</taxon>
        <taxon>Australaves</taxon>
        <taxon>Passeriformes</taxon>
        <taxon>Sylvioidea</taxon>
        <taxon>Hirundinidae</taxon>
        <taxon>Hirundo</taxon>
    </lineage>
</organism>
<keyword evidence="3" id="KW-1185">Reference proteome</keyword>
<feature type="region of interest" description="Disordered" evidence="1">
    <location>
        <begin position="442"/>
        <end position="466"/>
    </location>
</feature>
<evidence type="ECO:0000313" key="2">
    <source>
        <dbReference type="EMBL" id="RMC16185.1"/>
    </source>
</evidence>
<comment type="caution">
    <text evidence="2">The sequence shown here is derived from an EMBL/GenBank/DDBJ whole genome shotgun (WGS) entry which is preliminary data.</text>
</comment>
<dbReference type="PANTHER" id="PTHR33395:SF22">
    <property type="entry name" value="REVERSE TRANSCRIPTASE DOMAIN-CONTAINING PROTEIN"/>
    <property type="match status" value="1"/>
</dbReference>
<dbReference type="Proteomes" id="UP000269221">
    <property type="component" value="Unassembled WGS sequence"/>
</dbReference>
<accession>A0A3M0KSU8</accession>
<sequence length="466" mass="53264">MAGCWHMSELRDALCLGGQLAYTKCSGFLPVSATSCCYSLLCQITEMVTVTLTEGDRRIKDRKGENLVAADEENVEVPNSFFASVLSGKTACPQDSCPPGLVDGVREQNGPPVIQEEAVRELQSCLDVHKSMGPDGIHPRVMRELADELAKLLSIIYQQSWLTGEVPDDWKLANVTSIHKMGGKEDPGNYSKFVDNTKLGTCVDLLGDRRALQRDLEELDGWAKSKKMRFNKSKCCVLHFGHNNPLQCYRLGQVWLDSAQEERDLQLNKNVKHGGLFVQDYPKITLKRLDPKRDLLHRALETRGAQECWLNFEDHFLHAQDQWIPTREKSEKNAKRPSWMGKKWLSKLRDKNKAFGKEKQGRAIWEEYKEIVRQARDKAREAKAQLELNVARDIKDNRKGFYRYVASKRKPGIMQALSRRKQDTWLHWTKRSLRFSMISVPHSPTARVPATPPKARKTQGLEKLRP</sequence>
<proteinExistence type="predicted"/>
<gene>
    <name evidence="2" type="ORF">DUI87_08399</name>
</gene>
<dbReference type="EMBL" id="QRBI01000104">
    <property type="protein sequence ID" value="RMC16185.1"/>
    <property type="molecule type" value="Genomic_DNA"/>
</dbReference>
<dbReference type="GO" id="GO:0061343">
    <property type="term" value="P:cell adhesion involved in heart morphogenesis"/>
    <property type="evidence" value="ECO:0007669"/>
    <property type="project" value="TreeGrafter"/>
</dbReference>
<reference evidence="2 3" key="1">
    <citation type="submission" date="2018-07" db="EMBL/GenBank/DDBJ databases">
        <title>A high quality draft genome assembly of the barn swallow (H. rustica rustica).</title>
        <authorList>
            <person name="Formenti G."/>
            <person name="Chiara M."/>
            <person name="Poveda L."/>
            <person name="Francoijs K.-J."/>
            <person name="Bonisoli-Alquati A."/>
            <person name="Canova L."/>
            <person name="Gianfranceschi L."/>
            <person name="Horner D.S."/>
            <person name="Saino N."/>
        </authorList>
    </citation>
    <scope>NUCLEOTIDE SEQUENCE [LARGE SCALE GENOMIC DNA]</scope>
    <source>
        <strain evidence="2">Chelidonia</strain>
        <tissue evidence="2">Blood</tissue>
    </source>
</reference>
<dbReference type="GO" id="GO:0031012">
    <property type="term" value="C:extracellular matrix"/>
    <property type="evidence" value="ECO:0007669"/>
    <property type="project" value="TreeGrafter"/>
</dbReference>
<name>A0A3M0KSU8_HIRRU</name>
<dbReference type="GO" id="GO:0007508">
    <property type="term" value="P:larval heart development"/>
    <property type="evidence" value="ECO:0007669"/>
    <property type="project" value="TreeGrafter"/>
</dbReference>
<dbReference type="OrthoDB" id="416454at2759"/>
<evidence type="ECO:0000256" key="1">
    <source>
        <dbReference type="SAM" id="MobiDB-lite"/>
    </source>
</evidence>
<protein>
    <recommendedName>
        <fullName evidence="4">Reverse transcriptase domain-containing protein</fullName>
    </recommendedName>
</protein>
<evidence type="ECO:0000313" key="3">
    <source>
        <dbReference type="Proteomes" id="UP000269221"/>
    </source>
</evidence>
<dbReference type="AlphaFoldDB" id="A0A3M0KSU8"/>
<dbReference type="PANTHER" id="PTHR33395">
    <property type="entry name" value="TRANSCRIPTASE, PUTATIVE-RELATED-RELATED"/>
    <property type="match status" value="1"/>
</dbReference>